<protein>
    <submittedName>
        <fullName evidence="3">Uncharacterized protein</fullName>
    </submittedName>
</protein>
<proteinExistence type="predicted"/>
<organism evidence="3 4">
    <name type="scientific">Paracoccus suum</name>
    <dbReference type="NCBI Taxonomy" id="2259340"/>
    <lineage>
        <taxon>Bacteria</taxon>
        <taxon>Pseudomonadati</taxon>
        <taxon>Pseudomonadota</taxon>
        <taxon>Alphaproteobacteria</taxon>
        <taxon>Rhodobacterales</taxon>
        <taxon>Paracoccaceae</taxon>
        <taxon>Paracoccus</taxon>
    </lineage>
</organism>
<feature type="coiled-coil region" evidence="1">
    <location>
        <begin position="42"/>
        <end position="80"/>
    </location>
</feature>
<dbReference type="Proteomes" id="UP000252023">
    <property type="component" value="Chromosome"/>
</dbReference>
<dbReference type="OrthoDB" id="7870250at2"/>
<evidence type="ECO:0000313" key="3">
    <source>
        <dbReference type="EMBL" id="AXC49144.1"/>
    </source>
</evidence>
<keyword evidence="4" id="KW-1185">Reference proteome</keyword>
<keyword evidence="2" id="KW-1133">Transmembrane helix</keyword>
<reference evidence="4" key="1">
    <citation type="submission" date="2018-07" db="EMBL/GenBank/DDBJ databases">
        <title>Genome sequencing of Paracoccus sp. SC2-6.</title>
        <authorList>
            <person name="Heo J."/>
            <person name="Kim S.-J."/>
            <person name="Kwon S.-W."/>
        </authorList>
    </citation>
    <scope>NUCLEOTIDE SEQUENCE [LARGE SCALE GENOMIC DNA]</scope>
    <source>
        <strain evidence="4">SC2-6</strain>
    </source>
</reference>
<keyword evidence="2" id="KW-0812">Transmembrane</keyword>
<dbReference type="RefSeq" id="WP_114075463.1">
    <property type="nucleotide sequence ID" value="NZ_CP030918.1"/>
</dbReference>
<accession>A0A344PID9</accession>
<sequence>MDRQQFIVATAVTLFVAFLLGWFASWLIHRMTRATRADLNELESMAQQLHDAEEARDNAVAELEEREAALSTRLAASEDELKIAMDGLTESRTEIEELRDYIEKRLARSRGGKT</sequence>
<gene>
    <name evidence="3" type="ORF">DRW48_05115</name>
</gene>
<evidence type="ECO:0000256" key="1">
    <source>
        <dbReference type="SAM" id="Coils"/>
    </source>
</evidence>
<name>A0A344PID9_9RHOB</name>
<evidence type="ECO:0000256" key="2">
    <source>
        <dbReference type="SAM" id="Phobius"/>
    </source>
</evidence>
<dbReference type="AlphaFoldDB" id="A0A344PID9"/>
<keyword evidence="1" id="KW-0175">Coiled coil</keyword>
<keyword evidence="2" id="KW-0472">Membrane</keyword>
<feature type="transmembrane region" description="Helical" evidence="2">
    <location>
        <begin position="6"/>
        <end position="28"/>
    </location>
</feature>
<evidence type="ECO:0000313" key="4">
    <source>
        <dbReference type="Proteomes" id="UP000252023"/>
    </source>
</evidence>
<dbReference type="KEGG" id="pars:DRW48_05115"/>
<dbReference type="EMBL" id="CP030918">
    <property type="protein sequence ID" value="AXC49144.1"/>
    <property type="molecule type" value="Genomic_DNA"/>
</dbReference>